<dbReference type="Proteomes" id="UP000831787">
    <property type="component" value="Chromosome"/>
</dbReference>
<evidence type="ECO:0000313" key="2">
    <source>
        <dbReference type="Proteomes" id="UP000831787"/>
    </source>
</evidence>
<name>A0ABY4EM11_9BACI</name>
<sequence>MNEAIDAFIHHYGYEDDSVLHVTVKNDHSFLLTKEGKAIISLGKIEETQGDYYFRKLIPNLAIDSHAVKEKAGELSSSKFKDSNDREYELMIGDQNEFPYHLTKEITFQILNSKKQSQVKNVSRVTHES</sequence>
<reference evidence="1 2" key="1">
    <citation type="submission" date="2022-04" db="EMBL/GenBank/DDBJ databases">
        <title>Halobacillus sp. isolated from saltern.</title>
        <authorList>
            <person name="Won M."/>
            <person name="Lee C.-M."/>
            <person name="Woen H.-Y."/>
            <person name="Kwon S.-W."/>
        </authorList>
    </citation>
    <scope>NUCLEOTIDE SEQUENCE [LARGE SCALE GENOMIC DNA]</scope>
    <source>
        <strain evidence="1 2">SSBR10-3</strain>
    </source>
</reference>
<protein>
    <submittedName>
        <fullName evidence="1">Uncharacterized protein</fullName>
    </submittedName>
</protein>
<keyword evidence="2" id="KW-1185">Reference proteome</keyword>
<accession>A0ABY4EM11</accession>
<proteinExistence type="predicted"/>
<gene>
    <name evidence="1" type="ORF">MUN89_05955</name>
</gene>
<organism evidence="1 2">
    <name type="scientific">Halobacillus salinarum</name>
    <dbReference type="NCBI Taxonomy" id="2932257"/>
    <lineage>
        <taxon>Bacteria</taxon>
        <taxon>Bacillati</taxon>
        <taxon>Bacillota</taxon>
        <taxon>Bacilli</taxon>
        <taxon>Bacillales</taxon>
        <taxon>Bacillaceae</taxon>
        <taxon>Halobacillus</taxon>
    </lineage>
</organism>
<evidence type="ECO:0000313" key="1">
    <source>
        <dbReference type="EMBL" id="UOQ45488.1"/>
    </source>
</evidence>
<dbReference type="RefSeq" id="WP_244712252.1">
    <property type="nucleotide sequence ID" value="NZ_CP095073.1"/>
</dbReference>
<dbReference type="EMBL" id="CP095073">
    <property type="protein sequence ID" value="UOQ45488.1"/>
    <property type="molecule type" value="Genomic_DNA"/>
</dbReference>